<dbReference type="EMBL" id="HBKP01008115">
    <property type="protein sequence ID" value="CAE2212578.1"/>
    <property type="molecule type" value="Transcribed_RNA"/>
</dbReference>
<evidence type="ECO:0000256" key="1">
    <source>
        <dbReference type="SAM" id="MobiDB-lite"/>
    </source>
</evidence>
<name>A0A7S4HXZ9_9EUKA</name>
<dbReference type="AlphaFoldDB" id="A0A7S4HXZ9"/>
<accession>A0A7S4HXZ9</accession>
<protein>
    <submittedName>
        <fullName evidence="2">Uncharacterized protein</fullName>
    </submittedName>
</protein>
<gene>
    <name evidence="2" type="ORF">VSP0166_LOCUS5799</name>
</gene>
<proteinExistence type="predicted"/>
<reference evidence="2" key="1">
    <citation type="submission" date="2021-01" db="EMBL/GenBank/DDBJ databases">
        <authorList>
            <person name="Corre E."/>
            <person name="Pelletier E."/>
            <person name="Niang G."/>
            <person name="Scheremetjew M."/>
            <person name="Finn R."/>
            <person name="Kale V."/>
            <person name="Holt S."/>
            <person name="Cochrane G."/>
            <person name="Meng A."/>
            <person name="Brown T."/>
            <person name="Cohen L."/>
        </authorList>
    </citation>
    <scope>NUCLEOTIDE SEQUENCE</scope>
    <source>
        <strain evidence="2">DIVA3 518/3/11/1/6</strain>
    </source>
</reference>
<organism evidence="2">
    <name type="scientific">Vannella robusta</name>
    <dbReference type="NCBI Taxonomy" id="1487602"/>
    <lineage>
        <taxon>Eukaryota</taxon>
        <taxon>Amoebozoa</taxon>
        <taxon>Discosea</taxon>
        <taxon>Flabellinia</taxon>
        <taxon>Vannellidae</taxon>
        <taxon>Vannella</taxon>
    </lineage>
</organism>
<evidence type="ECO:0000313" key="2">
    <source>
        <dbReference type="EMBL" id="CAE2212578.1"/>
    </source>
</evidence>
<sequence>MFGFGNSTPEPAPQPGFPGSGMGNPEEKIMMATTILAMNNCQQQTANLHECTQRNGIRDGDERAVQQKCGGELQQLTGCMQNVDEEQVMGAMLGIAGGQCPSQMRDLQSCISSNGSNPQACERQYIGAMECAADFIISEVEKATNQLQSRNQGMW</sequence>
<feature type="region of interest" description="Disordered" evidence="1">
    <location>
        <begin position="1"/>
        <end position="26"/>
    </location>
</feature>